<dbReference type="GO" id="GO:0005886">
    <property type="term" value="C:plasma membrane"/>
    <property type="evidence" value="ECO:0007669"/>
    <property type="project" value="TreeGrafter"/>
</dbReference>
<keyword evidence="1" id="KW-0472">Membrane</keyword>
<proteinExistence type="predicted"/>
<dbReference type="OrthoDB" id="370053at2"/>
<dbReference type="EMBL" id="SRXU01000004">
    <property type="protein sequence ID" value="TGX42508.1"/>
    <property type="molecule type" value="Genomic_DNA"/>
</dbReference>
<dbReference type="Proteomes" id="UP000309848">
    <property type="component" value="Unassembled WGS sequence"/>
</dbReference>
<dbReference type="AlphaFoldDB" id="A0A4S1WHB2"/>
<name>A0A4S1WHB2_9SPHN</name>
<feature type="transmembrane region" description="Helical" evidence="1">
    <location>
        <begin position="124"/>
        <end position="143"/>
    </location>
</feature>
<dbReference type="Pfam" id="PF04657">
    <property type="entry name" value="DMT_YdcZ"/>
    <property type="match status" value="1"/>
</dbReference>
<dbReference type="PANTHER" id="PTHR34821:SF2">
    <property type="entry name" value="INNER MEMBRANE PROTEIN YDCZ"/>
    <property type="match status" value="1"/>
</dbReference>
<dbReference type="InterPro" id="IPR006750">
    <property type="entry name" value="YdcZ"/>
</dbReference>
<sequence length="145" mass="15115">MQNILPIILALIAGLCVAVQTPSNAMLARSTGSLWLAASISFLGGTAVVLTTWLLIDRTPLATVRQAPPWAWIGGLYGAFFVAAVAFAAPRLGLALTLTLTIGAQLTTAVILDHFGLLGLDRSPITLARVAGVSCILLGVLLVRR</sequence>
<feature type="transmembrane region" description="Helical" evidence="1">
    <location>
        <begin position="34"/>
        <end position="56"/>
    </location>
</feature>
<organism evidence="2 3">
    <name type="scientific">Sphingomonas naasensis</name>
    <dbReference type="NCBI Taxonomy" id="1344951"/>
    <lineage>
        <taxon>Bacteria</taxon>
        <taxon>Pseudomonadati</taxon>
        <taxon>Pseudomonadota</taxon>
        <taxon>Alphaproteobacteria</taxon>
        <taxon>Sphingomonadales</taxon>
        <taxon>Sphingomonadaceae</taxon>
        <taxon>Sphingomonas</taxon>
    </lineage>
</organism>
<dbReference type="RefSeq" id="WP_135985088.1">
    <property type="nucleotide sequence ID" value="NZ_JAASQM010000004.1"/>
</dbReference>
<comment type="caution">
    <text evidence="2">The sequence shown here is derived from an EMBL/GenBank/DDBJ whole genome shotgun (WGS) entry which is preliminary data.</text>
</comment>
<protein>
    <submittedName>
        <fullName evidence="2">DMT family transporter</fullName>
    </submittedName>
</protein>
<evidence type="ECO:0000313" key="2">
    <source>
        <dbReference type="EMBL" id="TGX42508.1"/>
    </source>
</evidence>
<feature type="transmembrane region" description="Helical" evidence="1">
    <location>
        <begin position="68"/>
        <end position="88"/>
    </location>
</feature>
<evidence type="ECO:0000256" key="1">
    <source>
        <dbReference type="SAM" id="Phobius"/>
    </source>
</evidence>
<keyword evidence="3" id="KW-1185">Reference proteome</keyword>
<feature type="transmembrane region" description="Helical" evidence="1">
    <location>
        <begin position="94"/>
        <end position="112"/>
    </location>
</feature>
<dbReference type="PANTHER" id="PTHR34821">
    <property type="entry name" value="INNER MEMBRANE PROTEIN YDCZ"/>
    <property type="match status" value="1"/>
</dbReference>
<keyword evidence="1" id="KW-0812">Transmembrane</keyword>
<evidence type="ECO:0000313" key="3">
    <source>
        <dbReference type="Proteomes" id="UP000309848"/>
    </source>
</evidence>
<accession>A0A4S1WHB2</accession>
<gene>
    <name evidence="2" type="ORF">E5A74_11775</name>
</gene>
<keyword evidence="1" id="KW-1133">Transmembrane helix</keyword>
<reference evidence="2 3" key="1">
    <citation type="submission" date="2019-04" db="EMBL/GenBank/DDBJ databases">
        <title>Sphingomonas psychrotolerans sp. nov., isolated from soil in the Tianshan Mountains, Xinjiang, China.</title>
        <authorList>
            <person name="Luo Y."/>
            <person name="Sheng H."/>
        </authorList>
    </citation>
    <scope>NUCLEOTIDE SEQUENCE [LARGE SCALE GENOMIC DNA]</scope>
    <source>
        <strain evidence="2 3">KIS18-15</strain>
    </source>
</reference>